<evidence type="ECO:0000313" key="2">
    <source>
        <dbReference type="EMBL" id="MEM5426505.1"/>
    </source>
</evidence>
<dbReference type="RefSeq" id="WP_342950149.1">
    <property type="nucleotide sequence ID" value="NZ_JAYMRV010000018.1"/>
</dbReference>
<protein>
    <submittedName>
        <fullName evidence="2">Uncharacterized protein</fullName>
    </submittedName>
</protein>
<organism evidence="2 3">
    <name type="scientific">Paraburkholderia ferrariae</name>
    <dbReference type="NCBI Taxonomy" id="386056"/>
    <lineage>
        <taxon>Bacteria</taxon>
        <taxon>Pseudomonadati</taxon>
        <taxon>Pseudomonadota</taxon>
        <taxon>Betaproteobacteria</taxon>
        <taxon>Burkholderiales</taxon>
        <taxon>Burkholderiaceae</taxon>
        <taxon>Paraburkholderia</taxon>
    </lineage>
</organism>
<proteinExistence type="predicted"/>
<reference evidence="2 3" key="1">
    <citation type="submission" date="2024-01" db="EMBL/GenBank/DDBJ databases">
        <title>The diversity of rhizobia nodulating Mimosa spp. in eleven states of Brazil covering several biomes is determined by host plant, location, and edaphic factors.</title>
        <authorList>
            <person name="Rouws L."/>
            <person name="Barauna A."/>
            <person name="Beukes C."/>
            <person name="De Faria S.M."/>
            <person name="Gross E."/>
            <person name="Dos Reis Junior F.B."/>
            <person name="Simon M."/>
            <person name="Maluk M."/>
            <person name="Odee D.W."/>
            <person name="Kenicer G."/>
            <person name="Young J.P.W."/>
            <person name="Reis V.M."/>
            <person name="Zilli J."/>
            <person name="James E.K."/>
        </authorList>
    </citation>
    <scope>NUCLEOTIDE SEQUENCE [LARGE SCALE GENOMIC DNA]</scope>
    <source>
        <strain evidence="2 3">JPY167</strain>
    </source>
</reference>
<accession>A0ABU9S2F4</accession>
<keyword evidence="1" id="KW-0732">Signal</keyword>
<feature type="signal peptide" evidence="1">
    <location>
        <begin position="1"/>
        <end position="26"/>
    </location>
</feature>
<dbReference type="EMBL" id="JAYMRV010000018">
    <property type="protein sequence ID" value="MEM5426505.1"/>
    <property type="molecule type" value="Genomic_DNA"/>
</dbReference>
<gene>
    <name evidence="2" type="ORF">VSR73_36680</name>
</gene>
<feature type="chain" id="PRO_5045806432" evidence="1">
    <location>
        <begin position="27"/>
        <end position="196"/>
    </location>
</feature>
<sequence>MRITLPGIKQFTFLVALGVGSASALAKVPPPAQIDLEGGRLVQQKENRLFTVDAGKHKILPIQVPTALSRALKKSSSIGFPADHSRLIDGKEYILVVVNQSSSTNPSGYCGAGEEGTLYALELHGSSAVPRFALQVQSCLKDLELASDSNQKSEYLAISWKEAPVGIQVRWDVYGDKSDVSRFYKYQGGQFIEATQ</sequence>
<evidence type="ECO:0000256" key="1">
    <source>
        <dbReference type="SAM" id="SignalP"/>
    </source>
</evidence>
<dbReference type="Proteomes" id="UP001489897">
    <property type="component" value="Unassembled WGS sequence"/>
</dbReference>
<evidence type="ECO:0000313" key="3">
    <source>
        <dbReference type="Proteomes" id="UP001489897"/>
    </source>
</evidence>
<comment type="caution">
    <text evidence="2">The sequence shown here is derived from an EMBL/GenBank/DDBJ whole genome shotgun (WGS) entry which is preliminary data.</text>
</comment>
<name>A0ABU9S2F4_9BURK</name>
<keyword evidence="3" id="KW-1185">Reference proteome</keyword>